<dbReference type="GO" id="GO:0000981">
    <property type="term" value="F:DNA-binding transcription factor activity, RNA polymerase II-specific"/>
    <property type="evidence" value="ECO:0007669"/>
    <property type="project" value="TreeGrafter"/>
</dbReference>
<evidence type="ECO:0000256" key="3">
    <source>
        <dbReference type="ARBA" id="ARBA00022771"/>
    </source>
</evidence>
<dbReference type="SMART" id="SM00355">
    <property type="entry name" value="ZnF_C2H2"/>
    <property type="match status" value="2"/>
</dbReference>
<dbReference type="EMBL" id="WEIX01033293">
    <property type="protein sequence ID" value="NWH29036.1"/>
    <property type="molecule type" value="Genomic_DNA"/>
</dbReference>
<keyword evidence="9" id="KW-1185">Reference proteome</keyword>
<gene>
    <name evidence="8" type="primary">Znf777_2</name>
    <name evidence="8" type="ORF">GRUAME_R09848</name>
</gene>
<feature type="domain" description="C2H2-type" evidence="7">
    <location>
        <begin position="315"/>
        <end position="341"/>
    </location>
</feature>
<evidence type="ECO:0000259" key="7">
    <source>
        <dbReference type="PROSITE" id="PS50157"/>
    </source>
</evidence>
<dbReference type="FunFam" id="3.30.160.60:FF:000706">
    <property type="entry name" value="Zinc finger protein"/>
    <property type="match status" value="1"/>
</dbReference>
<name>A0A850UDT8_GRUAM</name>
<organism evidence="8 9">
    <name type="scientific">Grus americana</name>
    <name type="common">Whooping crane</name>
    <dbReference type="NCBI Taxonomy" id="9117"/>
    <lineage>
        <taxon>Eukaryota</taxon>
        <taxon>Metazoa</taxon>
        <taxon>Chordata</taxon>
        <taxon>Craniata</taxon>
        <taxon>Vertebrata</taxon>
        <taxon>Euteleostomi</taxon>
        <taxon>Archelosauria</taxon>
        <taxon>Archosauria</taxon>
        <taxon>Dinosauria</taxon>
        <taxon>Saurischia</taxon>
        <taxon>Theropoda</taxon>
        <taxon>Coelurosauria</taxon>
        <taxon>Aves</taxon>
        <taxon>Neognathae</taxon>
        <taxon>Neoaves</taxon>
        <taxon>Gruiformes</taxon>
        <taxon>Gruidae</taxon>
        <taxon>Grus</taxon>
    </lineage>
</organism>
<sequence>QVPALCEDAGASLPEQGSSDSRQKELYRIAMKGNYEAVASLGEDRSLRMCKTPYCPLGWIQRMTAVGCFCTAASSFPGPGDTSSKPVLLPLAEDREDLGTRTHGLPEKGAMPGHLSGAGEKIVIKTEEQQPQEEASEILALPRAPSVRLEEAVPLSREQPVPWESHAGLDGQKATGEGLGEFCKHGAAQPEVKPMVVPVEAHPAPGLPFPTEHVLGMGTGQPFALTQGMPLGEETTTEVASSQPSLEGPCAMGEEPRVLPLGWKSVRLKRNLLARQQSQARKSNGSFICTACGKSLAHHAALLRHQRLHTGERPFQCPACGKSFNEKSNLNKHYRIHTGER</sequence>
<dbReference type="SUPFAM" id="SSF57667">
    <property type="entry name" value="beta-beta-alpha zinc fingers"/>
    <property type="match status" value="1"/>
</dbReference>
<dbReference type="FunFam" id="3.30.160.60:FF:001325">
    <property type="entry name" value="zinc finger protein 200"/>
    <property type="match status" value="1"/>
</dbReference>
<keyword evidence="4" id="KW-0862">Zinc</keyword>
<dbReference type="Proteomes" id="UP000640762">
    <property type="component" value="Unassembled WGS sequence"/>
</dbReference>
<dbReference type="PROSITE" id="PS00028">
    <property type="entry name" value="ZINC_FINGER_C2H2_1"/>
    <property type="match status" value="2"/>
</dbReference>
<dbReference type="AlphaFoldDB" id="A0A850UDT8"/>
<comment type="caution">
    <text evidence="8">The sequence shown here is derived from an EMBL/GenBank/DDBJ whole genome shotgun (WGS) entry which is preliminary data.</text>
</comment>
<protein>
    <submittedName>
        <fullName evidence="8">ZN777 protein</fullName>
    </submittedName>
</protein>
<dbReference type="GO" id="GO:0000978">
    <property type="term" value="F:RNA polymerase II cis-regulatory region sequence-specific DNA binding"/>
    <property type="evidence" value="ECO:0007669"/>
    <property type="project" value="TreeGrafter"/>
</dbReference>
<feature type="non-terminal residue" evidence="8">
    <location>
        <position position="1"/>
    </location>
</feature>
<dbReference type="PANTHER" id="PTHR23235:SF120">
    <property type="entry name" value="KRUPPEL-LIKE FACTOR 15"/>
    <property type="match status" value="1"/>
</dbReference>
<feature type="domain" description="C2H2-type" evidence="7">
    <location>
        <begin position="287"/>
        <end position="314"/>
    </location>
</feature>
<accession>A0A850UDT8</accession>
<dbReference type="InterPro" id="IPR036236">
    <property type="entry name" value="Znf_C2H2_sf"/>
</dbReference>
<evidence type="ECO:0000256" key="1">
    <source>
        <dbReference type="ARBA" id="ARBA00022723"/>
    </source>
</evidence>
<evidence type="ECO:0000256" key="6">
    <source>
        <dbReference type="SAM" id="MobiDB-lite"/>
    </source>
</evidence>
<dbReference type="PANTHER" id="PTHR23235">
    <property type="entry name" value="KRUEPPEL-LIKE TRANSCRIPTION FACTOR"/>
    <property type="match status" value="1"/>
</dbReference>
<evidence type="ECO:0000256" key="4">
    <source>
        <dbReference type="ARBA" id="ARBA00022833"/>
    </source>
</evidence>
<keyword evidence="3 5" id="KW-0863">Zinc-finger</keyword>
<dbReference type="Pfam" id="PF01352">
    <property type="entry name" value="KRAB"/>
    <property type="match status" value="1"/>
</dbReference>
<proteinExistence type="predicted"/>
<feature type="region of interest" description="Disordered" evidence="6">
    <location>
        <begin position="1"/>
        <end position="22"/>
    </location>
</feature>
<evidence type="ECO:0000313" key="9">
    <source>
        <dbReference type="Proteomes" id="UP000640762"/>
    </source>
</evidence>
<dbReference type="InterPro" id="IPR013087">
    <property type="entry name" value="Znf_C2H2_type"/>
</dbReference>
<evidence type="ECO:0000256" key="5">
    <source>
        <dbReference type="PROSITE-ProRule" id="PRU00042"/>
    </source>
</evidence>
<feature type="non-terminal residue" evidence="8">
    <location>
        <position position="341"/>
    </location>
</feature>
<keyword evidence="1" id="KW-0479">Metal-binding</keyword>
<evidence type="ECO:0000256" key="2">
    <source>
        <dbReference type="ARBA" id="ARBA00022737"/>
    </source>
</evidence>
<reference evidence="8" key="1">
    <citation type="submission" date="2019-10" db="EMBL/GenBank/DDBJ databases">
        <title>Bird 10,000 Genomes (B10K) Project - Family phase.</title>
        <authorList>
            <person name="Zhang G."/>
        </authorList>
    </citation>
    <scope>NUCLEOTIDE SEQUENCE</scope>
    <source>
        <strain evidence="8">B10K-DU-012-65</strain>
        <tissue evidence="8">Muscle</tissue>
    </source>
</reference>
<dbReference type="GO" id="GO:0008270">
    <property type="term" value="F:zinc ion binding"/>
    <property type="evidence" value="ECO:0007669"/>
    <property type="project" value="UniProtKB-KW"/>
</dbReference>
<dbReference type="InterPro" id="IPR001909">
    <property type="entry name" value="KRAB"/>
</dbReference>
<evidence type="ECO:0000313" key="8">
    <source>
        <dbReference type="EMBL" id="NWH29036.1"/>
    </source>
</evidence>
<keyword evidence="2" id="KW-0677">Repeat</keyword>
<dbReference type="Pfam" id="PF00096">
    <property type="entry name" value="zf-C2H2"/>
    <property type="match status" value="2"/>
</dbReference>
<dbReference type="PROSITE" id="PS50157">
    <property type="entry name" value="ZINC_FINGER_C2H2_2"/>
    <property type="match status" value="2"/>
</dbReference>
<dbReference type="Gene3D" id="3.30.160.60">
    <property type="entry name" value="Classic Zinc Finger"/>
    <property type="match status" value="2"/>
</dbReference>